<dbReference type="EMBL" id="JBHMEX010000025">
    <property type="protein sequence ID" value="MFB9063797.1"/>
    <property type="molecule type" value="Genomic_DNA"/>
</dbReference>
<comment type="caution">
    <text evidence="2">The sequence shown here is derived from an EMBL/GenBank/DDBJ whole genome shotgun (WGS) entry which is preliminary data.</text>
</comment>
<keyword evidence="3" id="KW-1185">Reference proteome</keyword>
<organism evidence="2 3">
    <name type="scientific">Flavobacterium branchiarum</name>
    <dbReference type="NCBI Taxonomy" id="1114870"/>
    <lineage>
        <taxon>Bacteria</taxon>
        <taxon>Pseudomonadati</taxon>
        <taxon>Bacteroidota</taxon>
        <taxon>Flavobacteriia</taxon>
        <taxon>Flavobacteriales</taxon>
        <taxon>Flavobacteriaceae</taxon>
        <taxon>Flavobacterium</taxon>
    </lineage>
</organism>
<evidence type="ECO:0000313" key="3">
    <source>
        <dbReference type="Proteomes" id="UP001589589"/>
    </source>
</evidence>
<evidence type="ECO:0000259" key="1">
    <source>
        <dbReference type="SMART" id="SM01321"/>
    </source>
</evidence>
<dbReference type="SMART" id="SM01321">
    <property type="entry name" value="Y1_Tnp"/>
    <property type="match status" value="1"/>
</dbReference>
<evidence type="ECO:0000313" key="2">
    <source>
        <dbReference type="EMBL" id="MFB9063797.1"/>
    </source>
</evidence>
<dbReference type="PANTHER" id="PTHR33360:SF2">
    <property type="entry name" value="TRANSPOSASE FOR INSERTION SEQUENCE ELEMENT IS200"/>
    <property type="match status" value="1"/>
</dbReference>
<dbReference type="Proteomes" id="UP001589589">
    <property type="component" value="Unassembled WGS sequence"/>
</dbReference>
<dbReference type="Pfam" id="PF01797">
    <property type="entry name" value="Y1_Tnp"/>
    <property type="match status" value="1"/>
</dbReference>
<dbReference type="InterPro" id="IPR036515">
    <property type="entry name" value="Transposase_17_sf"/>
</dbReference>
<accession>A0ABV5FJZ3</accession>
<dbReference type="SUPFAM" id="SSF143422">
    <property type="entry name" value="Transposase IS200-like"/>
    <property type="match status" value="1"/>
</dbReference>
<proteinExistence type="predicted"/>
<protein>
    <submittedName>
        <fullName evidence="2">IS200/IS605 family transposase</fullName>
    </submittedName>
</protein>
<dbReference type="Gene3D" id="3.30.70.1290">
    <property type="entry name" value="Transposase IS200-like"/>
    <property type="match status" value="1"/>
</dbReference>
<gene>
    <name evidence="2" type="primary">tnpA</name>
    <name evidence="2" type="ORF">ACFFUQ_07150</name>
</gene>
<dbReference type="InterPro" id="IPR002686">
    <property type="entry name" value="Transposase_17"/>
</dbReference>
<sequence length="152" mass="17851">MANTYSQLYVHIVFAVKGRQNLISKKRKDEIYKYITVIVTNKGQKLIAINGVSDHIHILVGLKPDKSLSDLVRDIKANSSKFINDKKWINGKFEWQTGFGAFSYSHSQLTNVINYIRNQEEHHKVKTFKDEYIEFLKLFDVDFKSEYLFKEI</sequence>
<dbReference type="PANTHER" id="PTHR33360">
    <property type="entry name" value="TRANSPOSASE FOR INSERTION SEQUENCE ELEMENT IS200"/>
    <property type="match status" value="1"/>
</dbReference>
<name>A0ABV5FJZ3_9FLAO</name>
<dbReference type="NCBIfam" id="NF033573">
    <property type="entry name" value="transpos_IS200"/>
    <property type="match status" value="1"/>
</dbReference>
<feature type="domain" description="Transposase IS200-like" evidence="1">
    <location>
        <begin position="5"/>
        <end position="119"/>
    </location>
</feature>
<reference evidence="2 3" key="1">
    <citation type="submission" date="2024-09" db="EMBL/GenBank/DDBJ databases">
        <authorList>
            <person name="Sun Q."/>
            <person name="Mori K."/>
        </authorList>
    </citation>
    <scope>NUCLEOTIDE SEQUENCE [LARGE SCALE GENOMIC DNA]</scope>
    <source>
        <strain evidence="2 3">CECT 7908</strain>
    </source>
</reference>
<dbReference type="RefSeq" id="WP_290267659.1">
    <property type="nucleotide sequence ID" value="NZ_JAUFQQ010000005.1"/>
</dbReference>